<keyword evidence="4" id="KW-1003">Cell membrane</keyword>
<evidence type="ECO:0000256" key="11">
    <source>
        <dbReference type="ARBA" id="ARBA00023136"/>
    </source>
</evidence>
<evidence type="ECO:0000256" key="10">
    <source>
        <dbReference type="ARBA" id="ARBA00023004"/>
    </source>
</evidence>
<comment type="similarity">
    <text evidence="2">Belongs to the cytochrome ubiquinol oxidase subunit 2 family.</text>
</comment>
<reference evidence="13 14" key="1">
    <citation type="submission" date="2014-08" db="EMBL/GenBank/DDBJ databases">
        <authorList>
            <person name="Moulin Lionel"/>
        </authorList>
    </citation>
    <scope>NUCLEOTIDE SEQUENCE [LARGE SCALE GENOMIC DNA]</scope>
</reference>
<dbReference type="PANTHER" id="PTHR43141">
    <property type="entry name" value="CYTOCHROME BD2 SUBUNIT II"/>
    <property type="match status" value="1"/>
</dbReference>
<comment type="subcellular location">
    <subcellularLocation>
        <location evidence="1">Cell membrane</location>
        <topology evidence="1">Multi-pass membrane protein</topology>
    </subcellularLocation>
</comment>
<evidence type="ECO:0000256" key="3">
    <source>
        <dbReference type="ARBA" id="ARBA00022448"/>
    </source>
</evidence>
<evidence type="ECO:0000256" key="1">
    <source>
        <dbReference type="ARBA" id="ARBA00004651"/>
    </source>
</evidence>
<keyword evidence="7" id="KW-0479">Metal-binding</keyword>
<accession>A0A090FSE6</accession>
<protein>
    <submittedName>
        <fullName evidence="13">Cytochrome d terminal oxidase, subunit II</fullName>
        <ecNumber evidence="13">1.9.3.-</ecNumber>
    </submittedName>
</protein>
<dbReference type="InterPro" id="IPR003317">
    <property type="entry name" value="Cyt-d_oxidase_su2"/>
</dbReference>
<keyword evidence="8" id="KW-0249">Electron transport</keyword>
<name>A0A090FSE6_MESPL</name>
<feature type="transmembrane region" description="Helical" evidence="12">
    <location>
        <begin position="129"/>
        <end position="149"/>
    </location>
</feature>
<evidence type="ECO:0000256" key="8">
    <source>
        <dbReference type="ARBA" id="ARBA00022982"/>
    </source>
</evidence>
<feature type="transmembrane region" description="Helical" evidence="12">
    <location>
        <begin position="20"/>
        <end position="46"/>
    </location>
</feature>
<sequence length="390" mass="42007">MTGITTMIEFLLNYETLRVIWWILLGVLLIGFAATDGFDMGVGTLLPFVAKTDAERRVAINTIGPVWEGNQVWFILGGGAIFAAWPALYAISFSGFYLAMFLVLLALIMRPVAFKYRSKRPDHAWRTRWDWALFVGGAVPALIFGVAIGNTLQGVPFHFTPDLRPIYEGSLFGLLNPLALYCGLVSLAMMVTHGAAWLTFKAEGMVAKRARAVGARSAIVTAVLFAGGGVLVWLGLFGGYRVTSPIVWDGPSNPLIKTVVADGGAWLANFHAHPMLWIVPALGVAAPLLAAAGFRARLEGWTFIASNLGVVTIIATVGLAMFPILLPSSSNPGHSLAVFDASSSRGTLRNMLIATVIFMPLILAYTAWVYRVLWGKVGEKSVEKAGSSAY</sequence>
<dbReference type="EMBL" id="CCNB01000043">
    <property type="protein sequence ID" value="CDX44565.1"/>
    <property type="molecule type" value="Genomic_DNA"/>
</dbReference>
<feature type="transmembrane region" description="Helical" evidence="12">
    <location>
        <begin position="351"/>
        <end position="370"/>
    </location>
</feature>
<evidence type="ECO:0000313" key="13">
    <source>
        <dbReference type="EMBL" id="CDX44565.1"/>
    </source>
</evidence>
<dbReference type="PIRSF" id="PIRSF000267">
    <property type="entry name" value="Cyt_oxidse_sub2"/>
    <property type="match status" value="1"/>
</dbReference>
<keyword evidence="6 12" id="KW-0812">Transmembrane</keyword>
<dbReference type="GO" id="GO:0070069">
    <property type="term" value="C:cytochrome complex"/>
    <property type="evidence" value="ECO:0007669"/>
    <property type="project" value="TreeGrafter"/>
</dbReference>
<evidence type="ECO:0000256" key="7">
    <source>
        <dbReference type="ARBA" id="ARBA00022723"/>
    </source>
</evidence>
<dbReference type="GO" id="GO:0016682">
    <property type="term" value="F:oxidoreductase activity, acting on diphenols and related substances as donors, oxygen as acceptor"/>
    <property type="evidence" value="ECO:0007669"/>
    <property type="project" value="TreeGrafter"/>
</dbReference>
<feature type="transmembrane region" description="Helical" evidence="12">
    <location>
        <begin position="301"/>
        <end position="326"/>
    </location>
</feature>
<evidence type="ECO:0000256" key="9">
    <source>
        <dbReference type="ARBA" id="ARBA00022989"/>
    </source>
</evidence>
<keyword evidence="5" id="KW-0349">Heme</keyword>
<dbReference type="GO" id="GO:0009055">
    <property type="term" value="F:electron transfer activity"/>
    <property type="evidence" value="ECO:0007669"/>
    <property type="project" value="TreeGrafter"/>
</dbReference>
<evidence type="ECO:0000256" key="5">
    <source>
        <dbReference type="ARBA" id="ARBA00022617"/>
    </source>
</evidence>
<keyword evidence="11 12" id="KW-0472">Membrane</keyword>
<feature type="transmembrane region" description="Helical" evidence="12">
    <location>
        <begin position="219"/>
        <end position="240"/>
    </location>
</feature>
<evidence type="ECO:0000256" key="12">
    <source>
        <dbReference type="SAM" id="Phobius"/>
    </source>
</evidence>
<feature type="transmembrane region" description="Helical" evidence="12">
    <location>
        <begin position="275"/>
        <end position="294"/>
    </location>
</feature>
<dbReference type="GO" id="GO:0046872">
    <property type="term" value="F:metal ion binding"/>
    <property type="evidence" value="ECO:0007669"/>
    <property type="project" value="UniProtKB-KW"/>
</dbReference>
<dbReference type="GO" id="GO:0005886">
    <property type="term" value="C:plasma membrane"/>
    <property type="evidence" value="ECO:0007669"/>
    <property type="project" value="UniProtKB-SubCell"/>
</dbReference>
<evidence type="ECO:0000313" key="14">
    <source>
        <dbReference type="Proteomes" id="UP000046373"/>
    </source>
</evidence>
<evidence type="ECO:0000256" key="4">
    <source>
        <dbReference type="ARBA" id="ARBA00022475"/>
    </source>
</evidence>
<keyword evidence="10" id="KW-0408">Iron</keyword>
<evidence type="ECO:0000256" key="2">
    <source>
        <dbReference type="ARBA" id="ARBA00007543"/>
    </source>
</evidence>
<gene>
    <name evidence="13" type="primary">cydB</name>
    <name evidence="13" type="ORF">MPLDJ20_60647</name>
</gene>
<dbReference type="GO" id="GO:0019646">
    <property type="term" value="P:aerobic electron transport chain"/>
    <property type="evidence" value="ECO:0007669"/>
    <property type="project" value="TreeGrafter"/>
</dbReference>
<keyword evidence="9 12" id="KW-1133">Transmembrane helix</keyword>
<keyword evidence="3" id="KW-0813">Transport</keyword>
<dbReference type="NCBIfam" id="TIGR00203">
    <property type="entry name" value="cydB"/>
    <property type="match status" value="1"/>
</dbReference>
<dbReference type="PANTHER" id="PTHR43141:SF5">
    <property type="entry name" value="CYTOCHROME BD-I UBIQUINOL OXIDASE SUBUNIT 2"/>
    <property type="match status" value="1"/>
</dbReference>
<feature type="transmembrane region" description="Helical" evidence="12">
    <location>
        <begin position="88"/>
        <end position="108"/>
    </location>
</feature>
<evidence type="ECO:0000256" key="6">
    <source>
        <dbReference type="ARBA" id="ARBA00022692"/>
    </source>
</evidence>
<dbReference type="EC" id="1.9.3.-" evidence="13"/>
<organism evidence="13 14">
    <name type="scientific">Mesorhizobium plurifarium</name>
    <dbReference type="NCBI Taxonomy" id="69974"/>
    <lineage>
        <taxon>Bacteria</taxon>
        <taxon>Pseudomonadati</taxon>
        <taxon>Pseudomonadota</taxon>
        <taxon>Alphaproteobacteria</taxon>
        <taxon>Hyphomicrobiales</taxon>
        <taxon>Phyllobacteriaceae</taxon>
        <taxon>Mesorhizobium</taxon>
    </lineage>
</organism>
<dbReference type="Pfam" id="PF02322">
    <property type="entry name" value="Cyt_bd_oxida_II"/>
    <property type="match status" value="1"/>
</dbReference>
<dbReference type="AlphaFoldDB" id="A0A090FSE6"/>
<dbReference type="Proteomes" id="UP000046373">
    <property type="component" value="Unassembled WGS sequence"/>
</dbReference>
<feature type="transmembrane region" description="Helical" evidence="12">
    <location>
        <begin position="178"/>
        <end position="198"/>
    </location>
</feature>
<proteinExistence type="inferred from homology"/>
<keyword evidence="13" id="KW-0560">Oxidoreductase</keyword>